<proteinExistence type="predicted"/>
<dbReference type="OrthoDB" id="467411at2"/>
<protein>
    <submittedName>
        <fullName evidence="2">Uncharacterized protein</fullName>
    </submittedName>
</protein>
<evidence type="ECO:0000313" key="3">
    <source>
        <dbReference type="Proteomes" id="UP000218418"/>
    </source>
</evidence>
<name>A0A1Z4M1B0_9CYAN</name>
<dbReference type="EMBL" id="AP018227">
    <property type="protein sequence ID" value="BAY87256.1"/>
    <property type="molecule type" value="Genomic_DNA"/>
</dbReference>
<feature type="region of interest" description="Disordered" evidence="1">
    <location>
        <begin position="60"/>
        <end position="81"/>
    </location>
</feature>
<gene>
    <name evidence="2" type="ORF">NIES267_67750</name>
</gene>
<dbReference type="Proteomes" id="UP000218418">
    <property type="component" value="Chromosome"/>
</dbReference>
<keyword evidence="3" id="KW-1185">Reference proteome</keyword>
<sequence>MFKKLLSITFLAIILWASLLSDTAFSGLVESRINNLESRFYRLESQINRIEMQLNRAGVPKLKVPNNPSLSQRHPRRLSQSERDKMFDRLATLVIETKQDIKDLQKRVSQLEKANNS</sequence>
<organism evidence="2 3">
    <name type="scientific">Calothrix parasitica NIES-267</name>
    <dbReference type="NCBI Taxonomy" id="1973488"/>
    <lineage>
        <taxon>Bacteria</taxon>
        <taxon>Bacillati</taxon>
        <taxon>Cyanobacteriota</taxon>
        <taxon>Cyanophyceae</taxon>
        <taxon>Nostocales</taxon>
        <taxon>Calotrichaceae</taxon>
        <taxon>Calothrix</taxon>
    </lineage>
</organism>
<evidence type="ECO:0000313" key="2">
    <source>
        <dbReference type="EMBL" id="BAY87256.1"/>
    </source>
</evidence>
<dbReference type="AlphaFoldDB" id="A0A1Z4M1B0"/>
<evidence type="ECO:0000256" key="1">
    <source>
        <dbReference type="SAM" id="MobiDB-lite"/>
    </source>
</evidence>
<accession>A0A1Z4M1B0</accession>
<reference evidence="2 3" key="1">
    <citation type="submission" date="2017-06" db="EMBL/GenBank/DDBJ databases">
        <title>Genome sequencing of cyanobaciteial culture collection at National Institute for Environmental Studies (NIES).</title>
        <authorList>
            <person name="Hirose Y."/>
            <person name="Shimura Y."/>
            <person name="Fujisawa T."/>
            <person name="Nakamura Y."/>
            <person name="Kawachi M."/>
        </authorList>
    </citation>
    <scope>NUCLEOTIDE SEQUENCE [LARGE SCALE GENOMIC DNA]</scope>
    <source>
        <strain evidence="2 3">NIES-267</strain>
    </source>
</reference>